<reference evidence="4 5" key="1">
    <citation type="submission" date="2019-04" db="EMBL/GenBank/DDBJ databases">
        <title>Lewinella litorea sp. nov., isolated from a marine sand.</title>
        <authorList>
            <person name="Yoon J.-H."/>
        </authorList>
    </citation>
    <scope>NUCLEOTIDE SEQUENCE [LARGE SCALE GENOMIC DNA]</scope>
    <source>
        <strain evidence="4 5">HSMS-39</strain>
    </source>
</reference>
<dbReference type="GO" id="GO:0016747">
    <property type="term" value="F:acyltransferase activity, transferring groups other than amino-acyl groups"/>
    <property type="evidence" value="ECO:0007669"/>
    <property type="project" value="InterPro"/>
</dbReference>
<keyword evidence="2" id="KW-0012">Acyltransferase</keyword>
<dbReference type="SUPFAM" id="SSF55729">
    <property type="entry name" value="Acyl-CoA N-acyltransferases (Nat)"/>
    <property type="match status" value="1"/>
</dbReference>
<keyword evidence="5" id="KW-1185">Reference proteome</keyword>
<protein>
    <submittedName>
        <fullName evidence="4">N-acetyltransferase</fullName>
    </submittedName>
</protein>
<dbReference type="AlphaFoldDB" id="A0A4S4NH37"/>
<dbReference type="EMBL" id="SRSF01000005">
    <property type="protein sequence ID" value="THH37977.1"/>
    <property type="molecule type" value="Genomic_DNA"/>
</dbReference>
<dbReference type="OrthoDB" id="9797178at2"/>
<dbReference type="CDD" id="cd04301">
    <property type="entry name" value="NAT_SF"/>
    <property type="match status" value="1"/>
</dbReference>
<organism evidence="4 5">
    <name type="scientific">Neolewinella litorea</name>
    <dbReference type="NCBI Taxonomy" id="2562452"/>
    <lineage>
        <taxon>Bacteria</taxon>
        <taxon>Pseudomonadati</taxon>
        <taxon>Bacteroidota</taxon>
        <taxon>Saprospiria</taxon>
        <taxon>Saprospirales</taxon>
        <taxon>Lewinellaceae</taxon>
        <taxon>Neolewinella</taxon>
    </lineage>
</organism>
<proteinExistence type="predicted"/>
<dbReference type="InterPro" id="IPR050832">
    <property type="entry name" value="Bact_Acetyltransf"/>
</dbReference>
<name>A0A4S4NH37_9BACT</name>
<evidence type="ECO:0000313" key="5">
    <source>
        <dbReference type="Proteomes" id="UP000308528"/>
    </source>
</evidence>
<evidence type="ECO:0000259" key="3">
    <source>
        <dbReference type="PROSITE" id="PS51186"/>
    </source>
</evidence>
<dbReference type="InterPro" id="IPR016181">
    <property type="entry name" value="Acyl_CoA_acyltransferase"/>
</dbReference>
<feature type="domain" description="N-acetyltransferase" evidence="3">
    <location>
        <begin position="3"/>
        <end position="149"/>
    </location>
</feature>
<evidence type="ECO:0000256" key="2">
    <source>
        <dbReference type="ARBA" id="ARBA00023315"/>
    </source>
</evidence>
<dbReference type="RefSeq" id="WP_136459824.1">
    <property type="nucleotide sequence ID" value="NZ_SRSF01000005.1"/>
</dbReference>
<keyword evidence="1 4" id="KW-0808">Transferase</keyword>
<dbReference type="InterPro" id="IPR000182">
    <property type="entry name" value="GNAT_dom"/>
</dbReference>
<evidence type="ECO:0000313" key="4">
    <source>
        <dbReference type="EMBL" id="THH37977.1"/>
    </source>
</evidence>
<dbReference type="PANTHER" id="PTHR43877">
    <property type="entry name" value="AMINOALKYLPHOSPHONATE N-ACETYLTRANSFERASE-RELATED-RELATED"/>
    <property type="match status" value="1"/>
</dbReference>
<accession>A0A4S4NH37</accession>
<dbReference type="PROSITE" id="PS51186">
    <property type="entry name" value="GNAT"/>
    <property type="match status" value="1"/>
</dbReference>
<evidence type="ECO:0000256" key="1">
    <source>
        <dbReference type="ARBA" id="ARBA00022679"/>
    </source>
</evidence>
<gene>
    <name evidence="4" type="ORF">E4021_13170</name>
</gene>
<sequence>MDLTIRQEMPQDHPAVFALIQEAFAAEPLSDHREQFLVEWLRRSEAFVPELSLVAETDHRIVGHILLTRLKIRSGQDTSEALALAPVSVLPEYQRRGVGRRLIRAARERARTLGYLAVVLVGHADYYPRFGYQPAYRFGIELPFEVPQENSMVVALTEGGLKGVHGKVEYPPEFYE</sequence>
<dbReference type="Proteomes" id="UP000308528">
    <property type="component" value="Unassembled WGS sequence"/>
</dbReference>
<dbReference type="Pfam" id="PF13527">
    <property type="entry name" value="Acetyltransf_9"/>
    <property type="match status" value="1"/>
</dbReference>
<dbReference type="Gene3D" id="3.40.630.30">
    <property type="match status" value="1"/>
</dbReference>
<comment type="caution">
    <text evidence="4">The sequence shown here is derived from an EMBL/GenBank/DDBJ whole genome shotgun (WGS) entry which is preliminary data.</text>
</comment>